<dbReference type="PANTHER" id="PTHR46312">
    <property type="entry name" value="NACHT DOMAIN-CONTAINING PROTEIN"/>
    <property type="match status" value="1"/>
</dbReference>
<accession>A0AAE0SGI1</accession>
<dbReference type="Gene3D" id="3.80.10.10">
    <property type="entry name" value="Ribonuclease Inhibitor"/>
    <property type="match status" value="2"/>
</dbReference>
<dbReference type="SUPFAM" id="SSF52047">
    <property type="entry name" value="RNI-like"/>
    <property type="match status" value="1"/>
</dbReference>
<dbReference type="InterPro" id="IPR027897">
    <property type="entry name" value="DUF4559"/>
</dbReference>
<dbReference type="EMBL" id="JAEAOA010001888">
    <property type="protein sequence ID" value="KAK3591477.1"/>
    <property type="molecule type" value="Genomic_DNA"/>
</dbReference>
<keyword evidence="5" id="KW-1185">Reference proteome</keyword>
<protein>
    <recommendedName>
        <fullName evidence="3">NACHT domain-containing protein</fullName>
    </recommendedName>
</protein>
<dbReference type="Pfam" id="PF05729">
    <property type="entry name" value="NACHT"/>
    <property type="match status" value="1"/>
</dbReference>
<evidence type="ECO:0000313" key="4">
    <source>
        <dbReference type="EMBL" id="KAK3591477.1"/>
    </source>
</evidence>
<evidence type="ECO:0000259" key="3">
    <source>
        <dbReference type="PROSITE" id="PS50837"/>
    </source>
</evidence>
<dbReference type="PROSITE" id="PS50837">
    <property type="entry name" value="NACHT"/>
    <property type="match status" value="1"/>
</dbReference>
<reference evidence="4" key="1">
    <citation type="journal article" date="2021" name="Genome Biol. Evol.">
        <title>A High-Quality Reference Genome for a Parasitic Bivalve with Doubly Uniparental Inheritance (Bivalvia: Unionida).</title>
        <authorList>
            <person name="Smith C.H."/>
        </authorList>
    </citation>
    <scope>NUCLEOTIDE SEQUENCE</scope>
    <source>
        <strain evidence="4">CHS0354</strain>
    </source>
</reference>
<dbReference type="InterPro" id="IPR007111">
    <property type="entry name" value="NACHT_NTPase"/>
</dbReference>
<feature type="domain" description="NACHT" evidence="3">
    <location>
        <begin position="468"/>
        <end position="623"/>
    </location>
</feature>
<gene>
    <name evidence="4" type="ORF">CHS0354_031583</name>
</gene>
<dbReference type="SUPFAM" id="SSF52540">
    <property type="entry name" value="P-loop containing nucleoside triphosphate hydrolases"/>
    <property type="match status" value="1"/>
</dbReference>
<dbReference type="GO" id="GO:0005524">
    <property type="term" value="F:ATP binding"/>
    <property type="evidence" value="ECO:0007669"/>
    <property type="project" value="UniProtKB-KW"/>
</dbReference>
<proteinExistence type="predicted"/>
<comment type="caution">
    <text evidence="4">The sequence shown here is derived from an EMBL/GenBank/DDBJ whole genome shotgun (WGS) entry which is preliminary data.</text>
</comment>
<dbReference type="InterPro" id="IPR003593">
    <property type="entry name" value="AAA+_ATPase"/>
</dbReference>
<name>A0AAE0SGI1_9BIVA</name>
<dbReference type="Gene3D" id="3.40.50.300">
    <property type="entry name" value="P-loop containing nucleotide triphosphate hydrolases"/>
    <property type="match status" value="1"/>
</dbReference>
<dbReference type="Pfam" id="PF15112">
    <property type="entry name" value="DUF4559"/>
    <property type="match status" value="1"/>
</dbReference>
<dbReference type="PANTHER" id="PTHR46312:SF2">
    <property type="entry name" value="NUCLEOTIDE-BINDING OLIGOMERIZATION DOMAIN-CONTAINING PROTEIN 2-LIKE"/>
    <property type="match status" value="1"/>
</dbReference>
<dbReference type="SMART" id="SM00382">
    <property type="entry name" value="AAA"/>
    <property type="match status" value="1"/>
</dbReference>
<keyword evidence="2" id="KW-0067">ATP-binding</keyword>
<dbReference type="Proteomes" id="UP001195483">
    <property type="component" value="Unassembled WGS sequence"/>
</dbReference>
<sequence length="1465" mass="168877">MASQGDTLEERLKKTEYKNWLKAGMSLIRVKEGLETFADAESNVLHKDILTKCMPCGQCTQDGVKHKNRQKLCPSCDSFKDEIKKRHKYLSPNWDNTDVQKWTNDHWSVSKCFMNPGQSGNHLASDTDISGLLNFIINYKKFQDTKYGDIQKNAVKVRDDRNHIIHIGRDQLSETDLKSYTNNMLNLLKDEKPDGQLKGIKDVENAKDQIQQILLSSFIIHLEDEYKVRLIALEGQIDLIKSEMQVINGKLQKSEQDFDEIKKGTNIQGQEIEKTADKVLNLMKEYGHLQSMQEKIQEDRRSIQTLKLQVHNTDTLIQDLDDRVEKKFISVMQENVHIKETLDEMKIQLDKVKFRLEQLEAMNTSQQLQIRDHGLQIQDHGKKIEALSERAPKVTDKDMQDMHEDLKSQSKYWSTISLSPLEEKETAPVEEFFTDIIIEHQIEGENSRGKRKQTLSSCKQIFLDKKNQRIILTGPPGSGKSTFCRKIVSAWSKERPNKQFDTMKVIDTFTDNQKTVADKKTDLSGLESSEAIADEDILSEFAFLFYIYSPKISNEETLTEVLYNHCLKRKSYQLSTILEEHPKKILIIFDGMDEMEDSIPPFLSDLLERKLHPRITVLMAMRSWRISNLKLKPVSHYDLLLEIQGFSKDNALKYVQKVIDLNKKHMTMERLSPSPEEMEMMTSFRNVPLLLLYLAHVWCQDQCLPKRRHDLYIKILDCLIKRCLSKKGYKYLNFKKNIFWIDFACKAVALLFLFLEHIWYQDQRLSKRQQDLYIRILDRLGKTGHNNTIALRNEDDMNVKKNKFWDLYLDSTCKAANHFLLQQARGPSIVMFEEDLMNKLGNNAQLKLSAILDCGILSRLDEYSPLEKKVSVTFLHLSIHEYLASKYLVNNEDAFQKFLSSLRTLNDVFKYENLFIFICGLDTKKGHDAFMRICELCNEDPIVQLYRQGKSCNLEIRNLNEMYILCLKEMDIQEFIEITDILVCDNECYKLIIARLRSDCVKSLNLNSIILDPYDFSILTNLTSLTLCNVTISEECSSALCSSIRGFTHLKNLNLKNIKLYDGVLDIRGLTNLTTLTLCGVIMSSECSRSLCHCIRSCTNLDKLELHDIMLHDSVLDLSVSNLTALILCKVTMSEDCCRSLCRCINNCARLQMLDLNAMHLYDGTLDLKSLTKLTSLMLAELNMFKASRSLYSDISGCTNLERLRLAWITLPELDLSRLTNLTSLTMAYVTMADDLSRCLCSSISNCTHLERLELDNITLHDGVLNLRNLTNLTSLILANLSMSEECTKSLCNSISSCTQLERLELITISDGILDLRSLTNLTCLILTDVTMSEECSRSLCSSINRCTHLERLELQFITLHNNVLDFRSLTNLIYLVLEEVTMSEECSRSLCHSISGCTHLEMLQFLGITLHDGIVDLRNLSQLRRLNINKVKMTDQCRETLNLSLNYCQRLKQYSIDSKNQSSQ</sequence>
<evidence type="ECO:0000313" key="5">
    <source>
        <dbReference type="Proteomes" id="UP001195483"/>
    </source>
</evidence>
<evidence type="ECO:0000256" key="2">
    <source>
        <dbReference type="ARBA" id="ARBA00022840"/>
    </source>
</evidence>
<organism evidence="4 5">
    <name type="scientific">Potamilus streckersoni</name>
    <dbReference type="NCBI Taxonomy" id="2493646"/>
    <lineage>
        <taxon>Eukaryota</taxon>
        <taxon>Metazoa</taxon>
        <taxon>Spiralia</taxon>
        <taxon>Lophotrochozoa</taxon>
        <taxon>Mollusca</taxon>
        <taxon>Bivalvia</taxon>
        <taxon>Autobranchia</taxon>
        <taxon>Heteroconchia</taxon>
        <taxon>Palaeoheterodonta</taxon>
        <taxon>Unionida</taxon>
        <taxon>Unionoidea</taxon>
        <taxon>Unionidae</taxon>
        <taxon>Ambleminae</taxon>
        <taxon>Lampsilini</taxon>
        <taxon>Potamilus</taxon>
    </lineage>
</organism>
<keyword evidence="1" id="KW-0547">Nucleotide-binding</keyword>
<evidence type="ECO:0000256" key="1">
    <source>
        <dbReference type="ARBA" id="ARBA00022741"/>
    </source>
</evidence>
<reference evidence="4" key="2">
    <citation type="journal article" date="2021" name="Genome Biol. Evol.">
        <title>Developing a high-quality reference genome for a parasitic bivalve with doubly uniparental inheritance (Bivalvia: Unionida).</title>
        <authorList>
            <person name="Smith C.H."/>
        </authorList>
    </citation>
    <scope>NUCLEOTIDE SEQUENCE</scope>
    <source>
        <strain evidence="4">CHS0354</strain>
        <tissue evidence="4">Mantle</tissue>
    </source>
</reference>
<dbReference type="InterPro" id="IPR027417">
    <property type="entry name" value="P-loop_NTPase"/>
</dbReference>
<reference evidence="4" key="3">
    <citation type="submission" date="2023-05" db="EMBL/GenBank/DDBJ databases">
        <authorList>
            <person name="Smith C.H."/>
        </authorList>
    </citation>
    <scope>NUCLEOTIDE SEQUENCE</scope>
    <source>
        <strain evidence="4">CHS0354</strain>
        <tissue evidence="4">Mantle</tissue>
    </source>
</reference>
<dbReference type="InterPro" id="IPR032675">
    <property type="entry name" value="LRR_dom_sf"/>
</dbReference>